<dbReference type="RefSeq" id="WP_034846317.1">
    <property type="nucleotide sequence ID" value="NZ_CP016374.1"/>
</dbReference>
<gene>
    <name evidence="1" type="ORF">BBD32_17120</name>
</gene>
<evidence type="ECO:0000313" key="1">
    <source>
        <dbReference type="EMBL" id="AQX03053.1"/>
    </source>
</evidence>
<name>A0AAU8UZ14_9FLAO</name>
<evidence type="ECO:0008006" key="3">
    <source>
        <dbReference type="Google" id="ProtNLM"/>
    </source>
</evidence>
<proteinExistence type="predicted"/>
<dbReference type="EMBL" id="CP016374">
    <property type="protein sequence ID" value="AQX03053.1"/>
    <property type="molecule type" value="Genomic_DNA"/>
</dbReference>
<sequence length="216" mass="24752">MKKLLLTCSGLILLNSCSNREAEISKSQAISPSAISQANANVNSNDNILALGPQVKFNGVIYDMGYDDLSYATGFKDGFNIVQNYKKALFDRDPYLARVYKGLSIEKKFYKNKYGLELRSEDKLNAEFGSIWSTDNWQYQFSLFKFMMTSGADFEIDMDQLAFSVSRDPGFNHYKETAFNVYINEKSDLESKKYKKGYWDAYEIGLWTGLNPYETK</sequence>
<accession>A0AAU8UZ14</accession>
<dbReference type="Proteomes" id="UP000190848">
    <property type="component" value="Chromosome"/>
</dbReference>
<organism evidence="1 2">
    <name type="scientific">Elizabethkingia anophelis</name>
    <dbReference type="NCBI Taxonomy" id="1117645"/>
    <lineage>
        <taxon>Bacteria</taxon>
        <taxon>Pseudomonadati</taxon>
        <taxon>Bacteroidota</taxon>
        <taxon>Flavobacteriia</taxon>
        <taxon>Flavobacteriales</taxon>
        <taxon>Weeksellaceae</taxon>
        <taxon>Elizabethkingia</taxon>
    </lineage>
</organism>
<reference evidence="1 2" key="1">
    <citation type="submission" date="2016-07" db="EMBL/GenBank/DDBJ databases">
        <title>Revisiting the taxonomy of the Elizabethkingia Genus using Whole-Genome Sequencing, Optical Mapping, and MALDI-TOF, along with proposal of three novel Elizabethkingia species: Elizabethkingia bruuniana sp. nov., Elizabethkingia ursingii sp. nov., and Elizabethkingia occulta sp. nov.</title>
        <authorList>
            <person name="Nicholson A.C."/>
        </authorList>
    </citation>
    <scope>NUCLEOTIDE SEQUENCE [LARGE SCALE GENOMIC DNA]</scope>
    <source>
        <strain evidence="1 2">F3201</strain>
    </source>
</reference>
<dbReference type="AlphaFoldDB" id="A0AAU8UZ14"/>
<protein>
    <recommendedName>
        <fullName evidence="3">Lipoprotein</fullName>
    </recommendedName>
</protein>
<evidence type="ECO:0000313" key="2">
    <source>
        <dbReference type="Proteomes" id="UP000190848"/>
    </source>
</evidence>